<protein>
    <submittedName>
        <fullName evidence="1">Uncharacterized protein</fullName>
    </submittedName>
</protein>
<evidence type="ECO:0000313" key="1">
    <source>
        <dbReference type="EMBL" id="KRG63889.1"/>
    </source>
</evidence>
<sequence length="96" mass="10901">MGAPRVRGNTVDYDEARADLDDFAQEMTVASHTWTYSQRLEKLRFLQILTKRALRAAVGTGNEAELRSGIETLLDRIRSTTAVAEQLQKLRDSYRS</sequence>
<keyword evidence="2" id="KW-1185">Reference proteome</keyword>
<evidence type="ECO:0000313" key="2">
    <source>
        <dbReference type="Proteomes" id="UP000050864"/>
    </source>
</evidence>
<dbReference type="PATRIC" id="fig|405444.3.peg.1001"/>
<dbReference type="AlphaFoldDB" id="A0A0R0CDH9"/>
<comment type="caution">
    <text evidence="1">The sequence shown here is derived from an EMBL/GenBank/DDBJ whole genome shotgun (WGS) entry which is preliminary data.</text>
</comment>
<organism evidence="1 2">
    <name type="scientific">Stenotrophomonas humi</name>
    <dbReference type="NCBI Taxonomy" id="405444"/>
    <lineage>
        <taxon>Bacteria</taxon>
        <taxon>Pseudomonadati</taxon>
        <taxon>Pseudomonadota</taxon>
        <taxon>Gammaproteobacteria</taxon>
        <taxon>Lysobacterales</taxon>
        <taxon>Lysobacteraceae</taxon>
        <taxon>Stenotrophomonas</taxon>
    </lineage>
</organism>
<name>A0A0R0CDH9_9GAMM</name>
<accession>A0A0R0CDH9</accession>
<proteinExistence type="predicted"/>
<reference evidence="1 2" key="1">
    <citation type="submission" date="2015-05" db="EMBL/GenBank/DDBJ databases">
        <title>Genome sequencing and analysis of members of genus Stenotrophomonas.</title>
        <authorList>
            <person name="Patil P.P."/>
            <person name="Midha S."/>
            <person name="Patil P.B."/>
        </authorList>
    </citation>
    <scope>NUCLEOTIDE SEQUENCE [LARGE SCALE GENOMIC DNA]</scope>
    <source>
        <strain evidence="1 2">DSM 18929</strain>
    </source>
</reference>
<dbReference type="EMBL" id="LDJI01000019">
    <property type="protein sequence ID" value="KRG63889.1"/>
    <property type="molecule type" value="Genomic_DNA"/>
</dbReference>
<gene>
    <name evidence="1" type="ORF">ABB26_09905</name>
</gene>
<dbReference type="Proteomes" id="UP000050864">
    <property type="component" value="Unassembled WGS sequence"/>
</dbReference>